<proteinExistence type="predicted"/>
<reference evidence="2" key="1">
    <citation type="journal article" date="2021" name="PeerJ">
        <title>Extensive microbial diversity within the chicken gut microbiome revealed by metagenomics and culture.</title>
        <authorList>
            <person name="Gilroy R."/>
            <person name="Ravi A."/>
            <person name="Getino M."/>
            <person name="Pursley I."/>
            <person name="Horton D.L."/>
            <person name="Alikhan N.F."/>
            <person name="Baker D."/>
            <person name="Gharbi K."/>
            <person name="Hall N."/>
            <person name="Watson M."/>
            <person name="Adriaenssens E.M."/>
            <person name="Foster-Nyarko E."/>
            <person name="Jarju S."/>
            <person name="Secka A."/>
            <person name="Antonio M."/>
            <person name="Oren A."/>
            <person name="Chaudhuri R.R."/>
            <person name="La Ragione R."/>
            <person name="Hildebrand F."/>
            <person name="Pallen M.J."/>
        </authorList>
    </citation>
    <scope>NUCLEOTIDE SEQUENCE</scope>
    <source>
        <strain evidence="2">ChiGjej2B2-7701</strain>
    </source>
</reference>
<dbReference type="InterPro" id="IPR050834">
    <property type="entry name" value="Glycosyltransf_2"/>
</dbReference>
<organism evidence="2 3">
    <name type="scientific">Collinsella ihumii</name>
    <dbReference type="NCBI Taxonomy" id="1720204"/>
    <lineage>
        <taxon>Bacteria</taxon>
        <taxon>Bacillati</taxon>
        <taxon>Actinomycetota</taxon>
        <taxon>Coriobacteriia</taxon>
        <taxon>Coriobacteriales</taxon>
        <taxon>Coriobacteriaceae</taxon>
        <taxon>Collinsella</taxon>
    </lineage>
</organism>
<accession>A0A921LSM1</accession>
<dbReference type="InterPro" id="IPR029044">
    <property type="entry name" value="Nucleotide-diphossugar_trans"/>
</dbReference>
<comment type="caution">
    <text evidence="2">The sequence shown here is derived from an EMBL/GenBank/DDBJ whole genome shotgun (WGS) entry which is preliminary data.</text>
</comment>
<dbReference type="PANTHER" id="PTHR43685">
    <property type="entry name" value="GLYCOSYLTRANSFERASE"/>
    <property type="match status" value="1"/>
</dbReference>
<dbReference type="SUPFAM" id="SSF53448">
    <property type="entry name" value="Nucleotide-diphospho-sugar transferases"/>
    <property type="match status" value="1"/>
</dbReference>
<dbReference type="PANTHER" id="PTHR43685:SF2">
    <property type="entry name" value="GLYCOSYLTRANSFERASE 2-LIKE DOMAIN-CONTAINING PROTEIN"/>
    <property type="match status" value="1"/>
</dbReference>
<evidence type="ECO:0000313" key="3">
    <source>
        <dbReference type="Proteomes" id="UP000746751"/>
    </source>
</evidence>
<dbReference type="Gene3D" id="3.90.550.10">
    <property type="entry name" value="Spore Coat Polysaccharide Biosynthesis Protein SpsA, Chain A"/>
    <property type="match status" value="1"/>
</dbReference>
<dbReference type="InterPro" id="IPR001173">
    <property type="entry name" value="Glyco_trans_2-like"/>
</dbReference>
<evidence type="ECO:0000259" key="1">
    <source>
        <dbReference type="Pfam" id="PF00535"/>
    </source>
</evidence>
<gene>
    <name evidence="2" type="ORF">K8U80_02985</name>
</gene>
<evidence type="ECO:0000313" key="2">
    <source>
        <dbReference type="EMBL" id="HJG30343.1"/>
    </source>
</evidence>
<dbReference type="CDD" id="cd00761">
    <property type="entry name" value="Glyco_tranf_GTA_type"/>
    <property type="match status" value="1"/>
</dbReference>
<sequence length="349" mass="39585">MKKLSADAAHEPFFSICIPVYNCGAIVLEALESVAKQSFDDWEVVVYDDGSTDDTPLICETQQILSPKRYRFIRGAHEGLLPTRMKLLKCANGVAIYPLDADDFIMDERALEKIYEAFERLDCDMVMFNGTRSLDDQLPYIDYQRIAETRQGLIEKDVFARYFCTHYDINNITFKAYKRSVATVLDNPPRLQMVEDRLQTLDLFRASSTVALIDELFCFYRPSDQSITRKRFSINNLIDQLYVEDLVEPYARSLGVDSGERDTLLYDIVYAGLHAIGETVPDRGERLELYRQIASLDGMGRARAIRRVSGLRADKVMAVRALLAGRLGVTDALVCMKHAARRIGGSGRC</sequence>
<dbReference type="AlphaFoldDB" id="A0A921LSM1"/>
<dbReference type="Proteomes" id="UP000746751">
    <property type="component" value="Unassembled WGS sequence"/>
</dbReference>
<name>A0A921LSM1_9ACTN</name>
<reference evidence="2" key="2">
    <citation type="submission" date="2021-09" db="EMBL/GenBank/DDBJ databases">
        <authorList>
            <person name="Gilroy R."/>
        </authorList>
    </citation>
    <scope>NUCLEOTIDE SEQUENCE</scope>
    <source>
        <strain evidence="2">ChiGjej2B2-7701</strain>
    </source>
</reference>
<feature type="domain" description="Glycosyltransferase 2-like" evidence="1">
    <location>
        <begin position="15"/>
        <end position="179"/>
    </location>
</feature>
<dbReference type="Pfam" id="PF00535">
    <property type="entry name" value="Glycos_transf_2"/>
    <property type="match status" value="1"/>
</dbReference>
<dbReference type="EMBL" id="DYVF01000022">
    <property type="protein sequence ID" value="HJG30343.1"/>
    <property type="molecule type" value="Genomic_DNA"/>
</dbReference>
<protein>
    <submittedName>
        <fullName evidence="2">Glycosyltransferase</fullName>
    </submittedName>
</protein>